<feature type="region of interest" description="Disordered" evidence="1">
    <location>
        <begin position="156"/>
        <end position="198"/>
    </location>
</feature>
<dbReference type="EMBL" id="MU860939">
    <property type="protein sequence ID" value="KAK4232744.1"/>
    <property type="molecule type" value="Genomic_DNA"/>
</dbReference>
<proteinExistence type="predicted"/>
<evidence type="ECO:0000259" key="3">
    <source>
        <dbReference type="Pfam" id="PF16787"/>
    </source>
</evidence>
<dbReference type="Gene3D" id="1.10.443.20">
    <property type="entry name" value="Centromere DNA-binding protein complex CBF3 subunit, domain 2"/>
    <property type="match status" value="1"/>
</dbReference>
<accession>A0AAN7H8T1</accession>
<comment type="caution">
    <text evidence="4">The sequence shown here is derived from an EMBL/GenBank/DDBJ whole genome shotgun (WGS) entry which is preliminary data.</text>
</comment>
<dbReference type="AlphaFoldDB" id="A0AAN7H8T1"/>
<keyword evidence="5" id="KW-1185">Reference proteome</keyword>
<sequence length="310" mass="34669">MIWPGLDRCKDRFGPRSDQVNDLAAMGLTNLLFYLREVVLQDSALLMQQFPNSPVWNHPVFQHEAYQPFARQVLAFVQEEEQPSQLAALVQAMPVLADYLKSIDSRNEARAAELKTAFETEVRAAETRLREAQSSQLQTFLVSGLQAAAAAVLPSAEGGSAEGGGKSRWASAQSSIDNSRVTSPDPAGTYDAPEPELQPPRYRMCRAVKMVEGLWREWTVGLRGQPAIAALDSRWGSRWRAGRQSELQWYSLRLEVIKEIRRVAQAKRIGEQAAMRIVSMQQQRIGCSLDQFCKRLRANRKACALGRPAV</sequence>
<feature type="domain" description="Transcription activator GCR1-like" evidence="2">
    <location>
        <begin position="202"/>
        <end position="278"/>
    </location>
</feature>
<dbReference type="InterPro" id="IPR052146">
    <property type="entry name" value="HOT1"/>
</dbReference>
<dbReference type="Proteomes" id="UP001303760">
    <property type="component" value="Unassembled WGS sequence"/>
</dbReference>
<reference evidence="4" key="2">
    <citation type="submission" date="2023-05" db="EMBL/GenBank/DDBJ databases">
        <authorList>
            <consortium name="Lawrence Berkeley National Laboratory"/>
            <person name="Steindorff A."/>
            <person name="Hensen N."/>
            <person name="Bonometti L."/>
            <person name="Westerberg I."/>
            <person name="Brannstrom I.O."/>
            <person name="Guillou S."/>
            <person name="Cros-Aarteil S."/>
            <person name="Calhoun S."/>
            <person name="Haridas S."/>
            <person name="Kuo A."/>
            <person name="Mondo S."/>
            <person name="Pangilinan J."/>
            <person name="Riley R."/>
            <person name="Labutti K."/>
            <person name="Andreopoulos B."/>
            <person name="Lipzen A."/>
            <person name="Chen C."/>
            <person name="Yanf M."/>
            <person name="Daum C."/>
            <person name="Ng V."/>
            <person name="Clum A."/>
            <person name="Ohm R."/>
            <person name="Martin F."/>
            <person name="Silar P."/>
            <person name="Natvig D."/>
            <person name="Lalanne C."/>
            <person name="Gautier V."/>
            <person name="Ament-Velasquez S.L."/>
            <person name="Kruys A."/>
            <person name="Hutchinson M.I."/>
            <person name="Powell A.J."/>
            <person name="Barry K."/>
            <person name="Miller A.N."/>
            <person name="Grigoriev I.V."/>
            <person name="Debuchy R."/>
            <person name="Gladieux P."/>
            <person name="Thoren M.H."/>
            <person name="Johannesson H."/>
        </authorList>
    </citation>
    <scope>NUCLEOTIDE SEQUENCE</scope>
    <source>
        <strain evidence="4">CBS 532.94</strain>
    </source>
</reference>
<dbReference type="Pfam" id="PF12550">
    <property type="entry name" value="GCR1_C"/>
    <property type="match status" value="1"/>
</dbReference>
<dbReference type="InterPro" id="IPR022210">
    <property type="entry name" value="TF_GCR1-like"/>
</dbReference>
<evidence type="ECO:0000259" key="2">
    <source>
        <dbReference type="Pfam" id="PF12550"/>
    </source>
</evidence>
<dbReference type="GO" id="GO:0060963">
    <property type="term" value="P:positive regulation of ribosomal protein gene transcription by RNA polymerase II"/>
    <property type="evidence" value="ECO:0007669"/>
    <property type="project" value="TreeGrafter"/>
</dbReference>
<protein>
    <submittedName>
        <fullName evidence="4">High-osmolarity-induced transcription protein 1</fullName>
    </submittedName>
</protein>
<gene>
    <name evidence="4" type="ORF">C8A03DRAFT_48459</name>
</gene>
<feature type="compositionally biased region" description="Polar residues" evidence="1">
    <location>
        <begin position="170"/>
        <end position="182"/>
    </location>
</feature>
<name>A0AAN7H8T1_9PEZI</name>
<dbReference type="InterPro" id="IPR038279">
    <property type="entry name" value="Ndc10_dom2_sf"/>
</dbReference>
<evidence type="ECO:0000313" key="4">
    <source>
        <dbReference type="EMBL" id="KAK4232744.1"/>
    </source>
</evidence>
<dbReference type="GO" id="GO:0000978">
    <property type="term" value="F:RNA polymerase II cis-regulatory region sequence-specific DNA binding"/>
    <property type="evidence" value="ECO:0007669"/>
    <property type="project" value="TreeGrafter"/>
</dbReference>
<dbReference type="InterPro" id="IPR031872">
    <property type="entry name" value="NDC10_II"/>
</dbReference>
<dbReference type="PANTHER" id="PTHR37784">
    <property type="entry name" value="PROTEIN MSN1"/>
    <property type="match status" value="1"/>
</dbReference>
<evidence type="ECO:0000256" key="1">
    <source>
        <dbReference type="SAM" id="MobiDB-lite"/>
    </source>
</evidence>
<evidence type="ECO:0000313" key="5">
    <source>
        <dbReference type="Proteomes" id="UP001303760"/>
    </source>
</evidence>
<organism evidence="4 5">
    <name type="scientific">Achaetomium macrosporum</name>
    <dbReference type="NCBI Taxonomy" id="79813"/>
    <lineage>
        <taxon>Eukaryota</taxon>
        <taxon>Fungi</taxon>
        <taxon>Dikarya</taxon>
        <taxon>Ascomycota</taxon>
        <taxon>Pezizomycotina</taxon>
        <taxon>Sordariomycetes</taxon>
        <taxon>Sordariomycetidae</taxon>
        <taxon>Sordariales</taxon>
        <taxon>Chaetomiaceae</taxon>
        <taxon>Achaetomium</taxon>
    </lineage>
</organism>
<dbReference type="GO" id="GO:0000981">
    <property type="term" value="F:DNA-binding transcription factor activity, RNA polymerase II-specific"/>
    <property type="evidence" value="ECO:0007669"/>
    <property type="project" value="TreeGrafter"/>
</dbReference>
<dbReference type="Pfam" id="PF16787">
    <property type="entry name" value="NDC10_II"/>
    <property type="match status" value="1"/>
</dbReference>
<reference evidence="4" key="1">
    <citation type="journal article" date="2023" name="Mol. Phylogenet. Evol.">
        <title>Genome-scale phylogeny and comparative genomics of the fungal order Sordariales.</title>
        <authorList>
            <person name="Hensen N."/>
            <person name="Bonometti L."/>
            <person name="Westerberg I."/>
            <person name="Brannstrom I.O."/>
            <person name="Guillou S."/>
            <person name="Cros-Aarteil S."/>
            <person name="Calhoun S."/>
            <person name="Haridas S."/>
            <person name="Kuo A."/>
            <person name="Mondo S."/>
            <person name="Pangilinan J."/>
            <person name="Riley R."/>
            <person name="LaButti K."/>
            <person name="Andreopoulos B."/>
            <person name="Lipzen A."/>
            <person name="Chen C."/>
            <person name="Yan M."/>
            <person name="Daum C."/>
            <person name="Ng V."/>
            <person name="Clum A."/>
            <person name="Steindorff A."/>
            <person name="Ohm R.A."/>
            <person name="Martin F."/>
            <person name="Silar P."/>
            <person name="Natvig D.O."/>
            <person name="Lalanne C."/>
            <person name="Gautier V."/>
            <person name="Ament-Velasquez S.L."/>
            <person name="Kruys A."/>
            <person name="Hutchinson M.I."/>
            <person name="Powell A.J."/>
            <person name="Barry K."/>
            <person name="Miller A.N."/>
            <person name="Grigoriev I.V."/>
            <person name="Debuchy R."/>
            <person name="Gladieux P."/>
            <person name="Hiltunen Thoren M."/>
            <person name="Johannesson H."/>
        </authorList>
    </citation>
    <scope>NUCLEOTIDE SEQUENCE</scope>
    <source>
        <strain evidence="4">CBS 532.94</strain>
    </source>
</reference>
<dbReference type="PANTHER" id="PTHR37784:SF4">
    <property type="entry name" value="TRANSCRIPTION FACTOR-LIKE PROTEIN EUC1"/>
    <property type="match status" value="1"/>
</dbReference>
<feature type="domain" description="Ndc10" evidence="3">
    <location>
        <begin position="1"/>
        <end position="67"/>
    </location>
</feature>